<accession>A0ABV6CJA2</accession>
<keyword evidence="1" id="KW-0472">Membrane</keyword>
<comment type="caution">
    <text evidence="2">The sequence shown here is derived from an EMBL/GenBank/DDBJ whole genome shotgun (WGS) entry which is preliminary data.</text>
</comment>
<dbReference type="Proteomes" id="UP001589795">
    <property type="component" value="Unassembled WGS sequence"/>
</dbReference>
<organism evidence="2 3">
    <name type="scientific">Paracoccus rhizosphaerae</name>
    <dbReference type="NCBI Taxonomy" id="1133347"/>
    <lineage>
        <taxon>Bacteria</taxon>
        <taxon>Pseudomonadati</taxon>
        <taxon>Pseudomonadota</taxon>
        <taxon>Alphaproteobacteria</taxon>
        <taxon>Rhodobacterales</taxon>
        <taxon>Paracoccaceae</taxon>
        <taxon>Paracoccus</taxon>
    </lineage>
</organism>
<keyword evidence="1" id="KW-0812">Transmembrane</keyword>
<feature type="transmembrane region" description="Helical" evidence="1">
    <location>
        <begin position="21"/>
        <end position="44"/>
    </location>
</feature>
<keyword evidence="3" id="KW-1185">Reference proteome</keyword>
<dbReference type="RefSeq" id="WP_265508136.1">
    <property type="nucleotide sequence ID" value="NZ_JAOTBE010000058.1"/>
</dbReference>
<reference evidence="2 3" key="1">
    <citation type="submission" date="2024-09" db="EMBL/GenBank/DDBJ databases">
        <authorList>
            <person name="Sun Q."/>
            <person name="Mori K."/>
        </authorList>
    </citation>
    <scope>NUCLEOTIDE SEQUENCE [LARGE SCALE GENOMIC DNA]</scope>
    <source>
        <strain evidence="2 3">CCM 7904</strain>
    </source>
</reference>
<evidence type="ECO:0000256" key="1">
    <source>
        <dbReference type="SAM" id="Phobius"/>
    </source>
</evidence>
<name>A0ABV6CJA2_9RHOB</name>
<protein>
    <submittedName>
        <fullName evidence="2">Phage holin family protein</fullName>
    </submittedName>
</protein>
<evidence type="ECO:0000313" key="3">
    <source>
        <dbReference type="Proteomes" id="UP001589795"/>
    </source>
</evidence>
<sequence>MFDFARRVQLAAGDAARRTALKVAAAVVGLVASGFLLAALWSFLADTLEWGAALASLSIGAGLAVIAGLLIVLSSRRRHEMPTTDDLKREVQARASLAADAAVDRARSEALRIANMAEERAHALIDEASSRAGQMAEDAERRVSGTLRSVGLGSTGSPASADRAHHPLAPSAMTGKLIGAFALGITLAAKIQERRRDHDLRRRH</sequence>
<keyword evidence="1" id="KW-1133">Transmembrane helix</keyword>
<gene>
    <name evidence="2" type="ORF">ACFFIZ_09080</name>
</gene>
<feature type="transmembrane region" description="Helical" evidence="1">
    <location>
        <begin position="50"/>
        <end position="73"/>
    </location>
</feature>
<evidence type="ECO:0000313" key="2">
    <source>
        <dbReference type="EMBL" id="MFC0200467.1"/>
    </source>
</evidence>
<proteinExistence type="predicted"/>
<dbReference type="EMBL" id="JBHLWQ010000079">
    <property type="protein sequence ID" value="MFC0200467.1"/>
    <property type="molecule type" value="Genomic_DNA"/>
</dbReference>